<evidence type="ECO:0000256" key="2">
    <source>
        <dbReference type="SAM" id="SignalP"/>
    </source>
</evidence>
<keyword evidence="4" id="KW-1185">Reference proteome</keyword>
<dbReference type="PROSITE" id="PS51257">
    <property type="entry name" value="PROKAR_LIPOPROTEIN"/>
    <property type="match status" value="1"/>
</dbReference>
<dbReference type="Pfam" id="PF22612">
    <property type="entry name" value="GH113"/>
    <property type="match status" value="1"/>
</dbReference>
<keyword evidence="2" id="KW-0732">Signal</keyword>
<dbReference type="SUPFAM" id="SSF51445">
    <property type="entry name" value="(Trans)glycosidases"/>
    <property type="match status" value="1"/>
</dbReference>
<feature type="region of interest" description="Disordered" evidence="1">
    <location>
        <begin position="27"/>
        <end position="47"/>
    </location>
</feature>
<dbReference type="Proteomes" id="UP000198280">
    <property type="component" value="Unassembled WGS sequence"/>
</dbReference>
<dbReference type="InterPro" id="IPR055151">
    <property type="entry name" value="GH113"/>
</dbReference>
<dbReference type="RefSeq" id="WP_089221962.1">
    <property type="nucleotide sequence ID" value="NZ_FZOF01000001.1"/>
</dbReference>
<organism evidence="3 4">
    <name type="scientific">Actinacidiphila glaucinigra</name>
    <dbReference type="NCBI Taxonomy" id="235986"/>
    <lineage>
        <taxon>Bacteria</taxon>
        <taxon>Bacillati</taxon>
        <taxon>Actinomycetota</taxon>
        <taxon>Actinomycetes</taxon>
        <taxon>Kitasatosporales</taxon>
        <taxon>Streptomycetaceae</taxon>
        <taxon>Actinacidiphila</taxon>
    </lineage>
</organism>
<reference evidence="3 4" key="1">
    <citation type="submission" date="2017-06" db="EMBL/GenBank/DDBJ databases">
        <authorList>
            <person name="Kim H.J."/>
            <person name="Triplett B.A."/>
        </authorList>
    </citation>
    <scope>NUCLEOTIDE SEQUENCE [LARGE SCALE GENOMIC DNA]</scope>
    <source>
        <strain evidence="3 4">CGMCC 4.1858</strain>
    </source>
</reference>
<dbReference type="Gene3D" id="3.20.20.80">
    <property type="entry name" value="Glycosidases"/>
    <property type="match status" value="1"/>
</dbReference>
<accession>A0A238ZUH7</accession>
<proteinExistence type="predicted"/>
<dbReference type="OrthoDB" id="9773531at2"/>
<feature type="compositionally biased region" description="Basic and acidic residues" evidence="1">
    <location>
        <begin position="30"/>
        <end position="47"/>
    </location>
</feature>
<gene>
    <name evidence="3" type="ORF">SAMN05216252_101579</name>
</gene>
<feature type="chain" id="PRO_5012895906" description="GTA TIM-barrel-like domain-containing protein" evidence="2">
    <location>
        <begin position="29"/>
        <end position="354"/>
    </location>
</feature>
<dbReference type="CDD" id="cd19608">
    <property type="entry name" value="GH113_mannanase-like"/>
    <property type="match status" value="1"/>
</dbReference>
<dbReference type="EMBL" id="FZOF01000001">
    <property type="protein sequence ID" value="SNR87077.1"/>
    <property type="molecule type" value="Genomic_DNA"/>
</dbReference>
<name>A0A238ZUH7_9ACTN</name>
<evidence type="ECO:0000313" key="3">
    <source>
        <dbReference type="EMBL" id="SNR87077.1"/>
    </source>
</evidence>
<protein>
    <recommendedName>
        <fullName evidence="5">GTA TIM-barrel-like domain-containing protein</fullName>
    </recommendedName>
</protein>
<sequence length="354" mass="38894">MTLFRRTAAATVAAAVLALTAGCTTVGARPADRSDGRPLERPGDAADDRVRGIALPSWAADDYDSPAAGRYLRGIAATGARWVSFTPTWYQSGVHDSSMRTTGETASDASLRRIVREAHAAGLKVLLKPHVDLTGGGDRAGITPDDPDAWFASYTRFITHYAELAGSLGVERFSIGTELAGTSRDGGRWAAVIRAVREAYDGPLVYAANYDEYEHVPFWGALDLIGVDAYWPLADRPTTDARRLRDAWRPVIRELAGYSARHHRRVLFTEAGYVSQRGATTAPYSWTVSRQPGEAEQAAAYEALLAALDGERWWAGVCWWMWDDWPGSGETPARLAYSPHGKPAEEVLRRWWRT</sequence>
<feature type="signal peptide" evidence="2">
    <location>
        <begin position="1"/>
        <end position="28"/>
    </location>
</feature>
<evidence type="ECO:0008006" key="5">
    <source>
        <dbReference type="Google" id="ProtNLM"/>
    </source>
</evidence>
<dbReference type="AlphaFoldDB" id="A0A238ZUH7"/>
<evidence type="ECO:0000313" key="4">
    <source>
        <dbReference type="Proteomes" id="UP000198280"/>
    </source>
</evidence>
<dbReference type="InterPro" id="IPR017853">
    <property type="entry name" value="GH"/>
</dbReference>
<evidence type="ECO:0000256" key="1">
    <source>
        <dbReference type="SAM" id="MobiDB-lite"/>
    </source>
</evidence>